<dbReference type="Pfam" id="PF01266">
    <property type="entry name" value="DAO"/>
    <property type="match status" value="1"/>
</dbReference>
<sequence length="339" mass="35672">MVGLSTTLGLVGLGADVTCYERGDPMGERSAGETRIFRLAHAYPDMVDLAARARRAFTGWSERAGVPMIEDVGTVVSGAGTDEWVAAMAAAGAGHEVVEAGSPLLRLPTDRFAGPALVDPAGGVIRVDRVTAFLTAAVGNRVRRAHVYGIEETGDRVTVSADGGPEHVDAVVLCAGAGTSPLAATAGIYTPPALEHHVRFSFPVRPGAPGPLQCWITKDEPSTYQHTSQHTPHPGTWTVGAQVAGPAVAWEAGPEAAERASREVVTDYVARHLPAIEPRVVGRLYCTHNPDLGDGFRFVRRGRVLAVYGENLFKFAPLLGTMIARAVADGTTPTEAGDR</sequence>
<dbReference type="PANTHER" id="PTHR10961">
    <property type="entry name" value="PEROXISOMAL SARCOSINE OXIDASE"/>
    <property type="match status" value="1"/>
</dbReference>
<dbReference type="EMBL" id="BOPG01000012">
    <property type="protein sequence ID" value="GIJ54921.1"/>
    <property type="molecule type" value="Genomic_DNA"/>
</dbReference>
<dbReference type="InterPro" id="IPR036188">
    <property type="entry name" value="FAD/NAD-bd_sf"/>
</dbReference>
<evidence type="ECO:0000313" key="7">
    <source>
        <dbReference type="Proteomes" id="UP000612585"/>
    </source>
</evidence>
<name>A0A8J3Z452_9ACTN</name>
<evidence type="ECO:0000256" key="3">
    <source>
        <dbReference type="ARBA" id="ARBA00022827"/>
    </source>
</evidence>
<gene>
    <name evidence="6" type="ORF">Vau01_024370</name>
</gene>
<dbReference type="GO" id="GO:0050660">
    <property type="term" value="F:flavin adenine dinucleotide binding"/>
    <property type="evidence" value="ECO:0007669"/>
    <property type="project" value="InterPro"/>
</dbReference>
<keyword evidence="3" id="KW-0274">FAD</keyword>
<feature type="domain" description="FAD dependent oxidoreductase" evidence="5">
    <location>
        <begin position="1"/>
        <end position="325"/>
    </location>
</feature>
<dbReference type="InterPro" id="IPR045170">
    <property type="entry name" value="MTOX"/>
</dbReference>
<accession>A0A8J3Z452</accession>
<keyword evidence="4" id="KW-0560">Oxidoreductase</keyword>
<dbReference type="InterPro" id="IPR006076">
    <property type="entry name" value="FAD-dep_OxRdtase"/>
</dbReference>
<dbReference type="GO" id="GO:0008115">
    <property type="term" value="F:sarcosine oxidase activity"/>
    <property type="evidence" value="ECO:0007669"/>
    <property type="project" value="TreeGrafter"/>
</dbReference>
<protein>
    <recommendedName>
        <fullName evidence="5">FAD dependent oxidoreductase domain-containing protein</fullName>
    </recommendedName>
</protein>
<evidence type="ECO:0000256" key="2">
    <source>
        <dbReference type="ARBA" id="ARBA00022630"/>
    </source>
</evidence>
<dbReference type="Gene3D" id="3.30.9.10">
    <property type="entry name" value="D-Amino Acid Oxidase, subunit A, domain 2"/>
    <property type="match status" value="1"/>
</dbReference>
<evidence type="ECO:0000256" key="1">
    <source>
        <dbReference type="ARBA" id="ARBA00001974"/>
    </source>
</evidence>
<keyword evidence="2" id="KW-0285">Flavoprotein</keyword>
<dbReference type="Proteomes" id="UP000612585">
    <property type="component" value="Unassembled WGS sequence"/>
</dbReference>
<comment type="caution">
    <text evidence="6">The sequence shown here is derived from an EMBL/GenBank/DDBJ whole genome shotgun (WGS) entry which is preliminary data.</text>
</comment>
<evidence type="ECO:0000313" key="6">
    <source>
        <dbReference type="EMBL" id="GIJ54921.1"/>
    </source>
</evidence>
<proteinExistence type="predicted"/>
<keyword evidence="7" id="KW-1185">Reference proteome</keyword>
<evidence type="ECO:0000256" key="4">
    <source>
        <dbReference type="ARBA" id="ARBA00023002"/>
    </source>
</evidence>
<dbReference type="SUPFAM" id="SSF51905">
    <property type="entry name" value="FAD/NAD(P)-binding domain"/>
    <property type="match status" value="1"/>
</dbReference>
<comment type="cofactor">
    <cofactor evidence="1">
        <name>FAD</name>
        <dbReference type="ChEBI" id="CHEBI:57692"/>
    </cofactor>
</comment>
<organism evidence="6 7">
    <name type="scientific">Virgisporangium aurantiacum</name>
    <dbReference type="NCBI Taxonomy" id="175570"/>
    <lineage>
        <taxon>Bacteria</taxon>
        <taxon>Bacillati</taxon>
        <taxon>Actinomycetota</taxon>
        <taxon>Actinomycetes</taxon>
        <taxon>Micromonosporales</taxon>
        <taxon>Micromonosporaceae</taxon>
        <taxon>Virgisporangium</taxon>
    </lineage>
</organism>
<dbReference type="PANTHER" id="PTHR10961:SF7">
    <property type="entry name" value="FAD DEPENDENT OXIDOREDUCTASE DOMAIN-CONTAINING PROTEIN"/>
    <property type="match status" value="1"/>
</dbReference>
<dbReference type="Gene3D" id="3.50.50.60">
    <property type="entry name" value="FAD/NAD(P)-binding domain"/>
    <property type="match status" value="1"/>
</dbReference>
<dbReference type="AlphaFoldDB" id="A0A8J3Z452"/>
<evidence type="ECO:0000259" key="5">
    <source>
        <dbReference type="Pfam" id="PF01266"/>
    </source>
</evidence>
<reference evidence="6" key="1">
    <citation type="submission" date="2021-01" db="EMBL/GenBank/DDBJ databases">
        <title>Whole genome shotgun sequence of Virgisporangium aurantiacum NBRC 16421.</title>
        <authorList>
            <person name="Komaki H."/>
            <person name="Tamura T."/>
        </authorList>
    </citation>
    <scope>NUCLEOTIDE SEQUENCE</scope>
    <source>
        <strain evidence="6">NBRC 16421</strain>
    </source>
</reference>